<organism evidence="3 4">
    <name type="scientific">Cyanomargarita calcarea GSE-NOS-MK-12-04C</name>
    <dbReference type="NCBI Taxonomy" id="2839659"/>
    <lineage>
        <taxon>Bacteria</taxon>
        <taxon>Bacillati</taxon>
        <taxon>Cyanobacteriota</taxon>
        <taxon>Cyanophyceae</taxon>
        <taxon>Nostocales</taxon>
        <taxon>Cyanomargaritaceae</taxon>
        <taxon>Cyanomargarita</taxon>
    </lineage>
</organism>
<evidence type="ECO:0000256" key="1">
    <source>
        <dbReference type="PROSITE-ProRule" id="PRU00169"/>
    </source>
</evidence>
<accession>A0A951QT39</accession>
<comment type="caution">
    <text evidence="1">Lacks conserved residue(s) required for the propagation of feature annotation.</text>
</comment>
<dbReference type="AlphaFoldDB" id="A0A951QT39"/>
<evidence type="ECO:0000313" key="4">
    <source>
        <dbReference type="Proteomes" id="UP000729701"/>
    </source>
</evidence>
<evidence type="ECO:0000313" key="3">
    <source>
        <dbReference type="EMBL" id="MBW4672009.1"/>
    </source>
</evidence>
<dbReference type="InterPro" id="IPR011006">
    <property type="entry name" value="CheY-like_superfamily"/>
</dbReference>
<proteinExistence type="predicted"/>
<dbReference type="Proteomes" id="UP000729701">
    <property type="component" value="Unassembled WGS sequence"/>
</dbReference>
<protein>
    <recommendedName>
        <fullName evidence="2">Response regulatory domain-containing protein</fullName>
    </recommendedName>
</protein>
<dbReference type="SUPFAM" id="SSF52172">
    <property type="entry name" value="CheY-like"/>
    <property type="match status" value="1"/>
</dbReference>
<name>A0A951QT39_9CYAN</name>
<reference evidence="3" key="1">
    <citation type="submission" date="2021-05" db="EMBL/GenBank/DDBJ databases">
        <authorList>
            <person name="Pietrasiak N."/>
            <person name="Ward R."/>
            <person name="Stajich J.E."/>
            <person name="Kurbessoian T."/>
        </authorList>
    </citation>
    <scope>NUCLEOTIDE SEQUENCE</scope>
    <source>
        <strain evidence="3">GSE-NOS-MK-12-04C</strain>
    </source>
</reference>
<feature type="domain" description="Response regulatory" evidence="2">
    <location>
        <begin position="17"/>
        <end position="110"/>
    </location>
</feature>
<gene>
    <name evidence="3" type="ORF">KME60_32440</name>
</gene>
<dbReference type="EMBL" id="JAHHGZ010000059">
    <property type="protein sequence ID" value="MBW4672009.1"/>
    <property type="molecule type" value="Genomic_DNA"/>
</dbReference>
<dbReference type="PROSITE" id="PS50110">
    <property type="entry name" value="RESPONSE_REGULATORY"/>
    <property type="match status" value="1"/>
</dbReference>
<evidence type="ECO:0000259" key="2">
    <source>
        <dbReference type="PROSITE" id="PS50110"/>
    </source>
</evidence>
<dbReference type="GO" id="GO:0000160">
    <property type="term" value="P:phosphorelay signal transduction system"/>
    <property type="evidence" value="ECO:0007669"/>
    <property type="project" value="InterPro"/>
</dbReference>
<dbReference type="InterPro" id="IPR001789">
    <property type="entry name" value="Sig_transdc_resp-reg_receiver"/>
</dbReference>
<comment type="caution">
    <text evidence="3">The sequence shown here is derived from an EMBL/GenBank/DDBJ whole genome shotgun (WGS) entry which is preliminary data.</text>
</comment>
<dbReference type="Gene3D" id="3.40.50.2300">
    <property type="match status" value="1"/>
</dbReference>
<sequence>MNLTNTSGSMHILKGVQVLVVDNDNDSGEIYDTLLNHFDAIVTLYSSVKNALEILDWLTPNIIVCEIRFLGESVYRLFEKLHAIEVGSGNHIPIIVTSTRHLAAESKFPM</sequence>
<reference evidence="3" key="2">
    <citation type="journal article" date="2022" name="Microbiol. Resour. Announc.">
        <title>Metagenome Sequencing to Explore Phylogenomics of Terrestrial Cyanobacteria.</title>
        <authorList>
            <person name="Ward R.D."/>
            <person name="Stajich J.E."/>
            <person name="Johansen J.R."/>
            <person name="Huntemann M."/>
            <person name="Clum A."/>
            <person name="Foster B."/>
            <person name="Foster B."/>
            <person name="Roux S."/>
            <person name="Palaniappan K."/>
            <person name="Varghese N."/>
            <person name="Mukherjee S."/>
            <person name="Reddy T.B.K."/>
            <person name="Daum C."/>
            <person name="Copeland A."/>
            <person name="Chen I.A."/>
            <person name="Ivanova N.N."/>
            <person name="Kyrpides N.C."/>
            <person name="Shapiro N."/>
            <person name="Eloe-Fadrosh E.A."/>
            <person name="Pietrasiak N."/>
        </authorList>
    </citation>
    <scope>NUCLEOTIDE SEQUENCE</scope>
    <source>
        <strain evidence="3">GSE-NOS-MK-12-04C</strain>
    </source>
</reference>